<dbReference type="EMBL" id="FMAO01000017">
    <property type="protein sequence ID" value="SCC11695.1"/>
    <property type="molecule type" value="Genomic_DNA"/>
</dbReference>
<keyword evidence="1" id="KW-0472">Membrane</keyword>
<accession>A0A1C4BXY1</accession>
<organism evidence="2 3">
    <name type="scientific">Weissella bombi</name>
    <dbReference type="NCBI Taxonomy" id="1505725"/>
    <lineage>
        <taxon>Bacteria</taxon>
        <taxon>Bacillati</taxon>
        <taxon>Bacillota</taxon>
        <taxon>Bacilli</taxon>
        <taxon>Lactobacillales</taxon>
        <taxon>Lactobacillaceae</taxon>
        <taxon>Weissella</taxon>
    </lineage>
</organism>
<dbReference type="Proteomes" id="UP000199268">
    <property type="component" value="Unassembled WGS sequence"/>
</dbReference>
<proteinExistence type="predicted"/>
<keyword evidence="3" id="KW-1185">Reference proteome</keyword>
<feature type="transmembrane region" description="Helical" evidence="1">
    <location>
        <begin position="12"/>
        <end position="36"/>
    </location>
</feature>
<keyword evidence="1" id="KW-0812">Transmembrane</keyword>
<keyword evidence="1" id="KW-1133">Transmembrane helix</keyword>
<name>A0A1C4BXY1_9LACO</name>
<dbReference type="AlphaFoldDB" id="A0A1C4BXY1"/>
<dbReference type="RefSeq" id="WP_092463793.1">
    <property type="nucleotide sequence ID" value="NZ_BJEE01000003.1"/>
</dbReference>
<evidence type="ECO:0000313" key="3">
    <source>
        <dbReference type="Proteomes" id="UP000199268"/>
    </source>
</evidence>
<evidence type="ECO:0000313" key="2">
    <source>
        <dbReference type="EMBL" id="SCC11695.1"/>
    </source>
</evidence>
<protein>
    <submittedName>
        <fullName evidence="2">Uncharacterized protein</fullName>
    </submittedName>
</protein>
<reference evidence="3" key="1">
    <citation type="submission" date="2016-08" db="EMBL/GenBank/DDBJ databases">
        <authorList>
            <person name="Varghese N."/>
            <person name="Submissions Spin"/>
        </authorList>
    </citation>
    <scope>NUCLEOTIDE SEQUENCE [LARGE SCALE GENOMIC DNA]</scope>
    <source>
        <strain evidence="3">R-53094</strain>
    </source>
</reference>
<gene>
    <name evidence="2" type="ORF">GA0061074_11723</name>
</gene>
<sequence>MVSNHNNKISKLLRTALILVITGIVLSLGGILFNWLTINDQNGANIGAGLIFLLGGLLFLCGLILLLITFLKKK</sequence>
<dbReference type="STRING" id="1505725.GA0061074_11723"/>
<evidence type="ECO:0000256" key="1">
    <source>
        <dbReference type="SAM" id="Phobius"/>
    </source>
</evidence>
<feature type="transmembrane region" description="Helical" evidence="1">
    <location>
        <begin position="48"/>
        <end position="71"/>
    </location>
</feature>